<dbReference type="GO" id="GO:0003924">
    <property type="term" value="F:GTPase activity"/>
    <property type="evidence" value="ECO:0007669"/>
    <property type="project" value="InterPro"/>
</dbReference>
<protein>
    <submittedName>
        <fullName evidence="5">Guanylate binding protein, putative</fullName>
    </submittedName>
</protein>
<dbReference type="InterPro" id="IPR003191">
    <property type="entry name" value="Guanylate-bd/ATL_C"/>
</dbReference>
<dbReference type="Proteomes" id="UP000018201">
    <property type="component" value="Unassembled WGS sequence"/>
</dbReference>
<accession>U6H1K9</accession>
<reference evidence="5" key="1">
    <citation type="submission" date="2013-10" db="EMBL/GenBank/DDBJ databases">
        <title>Genomic analysis of the causative agents of coccidiosis in chickens.</title>
        <authorList>
            <person name="Reid A.J."/>
            <person name="Blake D."/>
            <person name="Billington K."/>
            <person name="Browne H."/>
            <person name="Dunn M."/>
            <person name="Hung S."/>
            <person name="Kawahara F."/>
            <person name="Miranda-Saavedra D."/>
            <person name="Mourier T."/>
            <person name="Nagra H."/>
            <person name="Otto T.D."/>
            <person name="Rawlings N."/>
            <person name="Sanchez A."/>
            <person name="Sanders M."/>
            <person name="Subramaniam C."/>
            <person name="Tay Y."/>
            <person name="Dear P."/>
            <person name="Doerig C."/>
            <person name="Gruber A."/>
            <person name="Parkinson J."/>
            <person name="Shirley M."/>
            <person name="Wan K.L."/>
            <person name="Berriman M."/>
            <person name="Tomley F."/>
            <person name="Pain A."/>
        </authorList>
    </citation>
    <scope>NUCLEOTIDE SEQUENCE [LARGE SCALE GENOMIC DNA]</scope>
    <source>
        <strain evidence="5">Houghton</strain>
    </source>
</reference>
<name>U6H1K9_9EIME</name>
<dbReference type="Gene3D" id="1.20.1000.10">
    <property type="entry name" value="Guanylate-binding protein, C-terminal domain"/>
    <property type="match status" value="1"/>
</dbReference>
<feature type="compositionally biased region" description="Basic and acidic residues" evidence="2">
    <location>
        <begin position="906"/>
        <end position="915"/>
    </location>
</feature>
<dbReference type="InterPro" id="IPR036543">
    <property type="entry name" value="Guanylate-bd_C_sf"/>
</dbReference>
<dbReference type="GO" id="GO:0005525">
    <property type="term" value="F:GTP binding"/>
    <property type="evidence" value="ECO:0007669"/>
    <property type="project" value="InterPro"/>
</dbReference>
<feature type="compositionally biased region" description="Low complexity" evidence="2">
    <location>
        <begin position="60"/>
        <end position="74"/>
    </location>
</feature>
<feature type="region of interest" description="Disordered" evidence="2">
    <location>
        <begin position="1"/>
        <end position="80"/>
    </location>
</feature>
<feature type="region of interest" description="Disordered" evidence="2">
    <location>
        <begin position="519"/>
        <end position="551"/>
    </location>
</feature>
<dbReference type="InterPro" id="IPR027417">
    <property type="entry name" value="P-loop_NTPase"/>
</dbReference>
<dbReference type="InterPro" id="IPR015894">
    <property type="entry name" value="Guanylate-bd_N"/>
</dbReference>
<dbReference type="AlphaFoldDB" id="U6H1K9"/>
<evidence type="ECO:0000256" key="2">
    <source>
        <dbReference type="SAM" id="MobiDB-lite"/>
    </source>
</evidence>
<reference evidence="5" key="2">
    <citation type="submission" date="2013-10" db="EMBL/GenBank/DDBJ databases">
        <authorList>
            <person name="Aslett M."/>
        </authorList>
    </citation>
    <scope>NUCLEOTIDE SEQUENCE [LARGE SCALE GENOMIC DNA]</scope>
    <source>
        <strain evidence="5">Houghton</strain>
    </source>
</reference>
<keyword evidence="1" id="KW-0378">Hydrolase</keyword>
<dbReference type="EMBL" id="HG694242">
    <property type="protein sequence ID" value="CDI85752.1"/>
    <property type="molecule type" value="Genomic_DNA"/>
</dbReference>
<proteinExistence type="predicted"/>
<evidence type="ECO:0000313" key="6">
    <source>
        <dbReference type="Proteomes" id="UP000018201"/>
    </source>
</evidence>
<feature type="domain" description="Guanylate-binding protein N-terminal" evidence="3">
    <location>
        <begin position="360"/>
        <end position="627"/>
    </location>
</feature>
<dbReference type="OrthoDB" id="2135133at2759"/>
<feature type="compositionally biased region" description="Polar residues" evidence="2">
    <location>
        <begin position="15"/>
        <end position="29"/>
    </location>
</feature>
<dbReference type="Gene3D" id="3.40.50.300">
    <property type="entry name" value="P-loop containing nucleotide triphosphate hydrolases"/>
    <property type="match status" value="1"/>
</dbReference>
<feature type="domain" description="Guanylate-binding protein/Atlastin C-terminal" evidence="4">
    <location>
        <begin position="682"/>
        <end position="931"/>
    </location>
</feature>
<evidence type="ECO:0000259" key="3">
    <source>
        <dbReference type="Pfam" id="PF02263"/>
    </source>
</evidence>
<evidence type="ECO:0000313" key="5">
    <source>
        <dbReference type="EMBL" id="CDI85752.1"/>
    </source>
</evidence>
<dbReference type="SUPFAM" id="SSF52540">
    <property type="entry name" value="P-loop containing nucleoside triphosphate hydrolases"/>
    <property type="match status" value="1"/>
</dbReference>
<evidence type="ECO:0000256" key="1">
    <source>
        <dbReference type="ARBA" id="ARBA00022801"/>
    </source>
</evidence>
<dbReference type="Pfam" id="PF02263">
    <property type="entry name" value="GBP"/>
    <property type="match status" value="1"/>
</dbReference>
<gene>
    <name evidence="5" type="ORF">EPH_0016860</name>
</gene>
<sequence>MFVSPLPRDSDIPSVASTGQTGFVPNAPQSPHRGAEQTRGLKKYPGEKFGGKSTLGGNTRSQVRRGGSVSSVQRLGSADQENSDVNLTASLETFIAGIQGQQAKDHSVAVTSHNPQGGNRIGLGEVLTDGTINQQRSIGGEARERRAGSTMEDYGRSSYAQSALGTAFPETYANNYVVAGGGEPSAMPATSSYQVVLSDGTSYPSAVFPAAIHYAEPATTVSPVAGATTNYYKSYYRRQFPASPIVADSAMVGDDGAPAVSLPHEKYRTREAARIPSEHQKISNDEPSDRPTITSLTEPMLLVDGVMGLPLRGQAPSDRGASLLSNPLAHSRDSRLLMAKKKMLPRPMQLIHVNRWDGKEVLTVDEGARRWLSELSTRSVAVISICGELQTGKSGLANLLLDDDVMSSTVGFAVGSSTATPTMHKGSRFVQRAESEGKTEGVWVSAVEAEGDKDNLVYLVLDFEGIGSRRKTVEHDQRLFTLALLVSHFLVFVTRGAVDSDTLFSLASASAWTQRLRMTHGGGIDRPDQKPPTPTHAGPSSSPSPKAKVDVASLTSKPDFNMSMVDEQQNPLTAGDYLEALLSLTLSEDTQNLSKLALALENSQIRMARQEVSDLFDDRDCVALPSPLGQYIPYQQQASSGQTQARALEAVSVSEFVPLYQRRLAQLRSRVFRDCKGRALDGTALTGISLTRILEKLVEGINAGEVPESVRLLGSIQHDECRRWKQVCEEAFTKELRDTFQAKLPVPTKELQDGAEQLQRKYSEHFKIHAIGDDEILRHYKTQLKEKLRRITERALEENERHAEWKCRQKAKLLSDKLGIDQKINGKLYMDLQALNDDLALLRQEQVSNIATIGLRTAALLHQKTMDAERKSDKAVKLEQELQNKDFEAEQLRRELEDEREQQTLQEERHRQETKELRRELAEQRETNQRLSALYHSRVMDEDDGYRFGVRRSKHSAVGLNDQPRCFGNKCTIM</sequence>
<feature type="region of interest" description="Disordered" evidence="2">
    <location>
        <begin position="894"/>
        <end position="915"/>
    </location>
</feature>
<dbReference type="SUPFAM" id="SSF48340">
    <property type="entry name" value="Interferon-induced guanylate-binding protein 1 (GBP1), C-terminal domain"/>
    <property type="match status" value="1"/>
</dbReference>
<dbReference type="PANTHER" id="PTHR10751">
    <property type="entry name" value="GUANYLATE BINDING PROTEIN"/>
    <property type="match status" value="1"/>
</dbReference>
<evidence type="ECO:0000259" key="4">
    <source>
        <dbReference type="Pfam" id="PF02841"/>
    </source>
</evidence>
<keyword evidence="6" id="KW-1185">Reference proteome</keyword>
<organism evidence="5 6">
    <name type="scientific">Eimeria praecox</name>
    <dbReference type="NCBI Taxonomy" id="51316"/>
    <lineage>
        <taxon>Eukaryota</taxon>
        <taxon>Sar</taxon>
        <taxon>Alveolata</taxon>
        <taxon>Apicomplexa</taxon>
        <taxon>Conoidasida</taxon>
        <taxon>Coccidia</taxon>
        <taxon>Eucoccidiorida</taxon>
        <taxon>Eimeriorina</taxon>
        <taxon>Eimeriidae</taxon>
        <taxon>Eimeria</taxon>
    </lineage>
</organism>
<dbReference type="VEuPathDB" id="ToxoDB:EPH_0016860"/>
<dbReference type="Pfam" id="PF02841">
    <property type="entry name" value="GBP_C"/>
    <property type="match status" value="1"/>
</dbReference>